<protein>
    <submittedName>
        <fullName evidence="2">DUF559 domain-containing protein</fullName>
    </submittedName>
</protein>
<dbReference type="Gene3D" id="3.40.960.10">
    <property type="entry name" value="VSR Endonuclease"/>
    <property type="match status" value="1"/>
</dbReference>
<dbReference type="SUPFAM" id="SSF52980">
    <property type="entry name" value="Restriction endonuclease-like"/>
    <property type="match status" value="1"/>
</dbReference>
<reference evidence="3" key="1">
    <citation type="journal article" date="2019" name="Int. J. Syst. Evol. Microbiol.">
        <title>The Global Catalogue of Microorganisms (GCM) 10K type strain sequencing project: providing services to taxonomists for standard genome sequencing and annotation.</title>
        <authorList>
            <consortium name="The Broad Institute Genomics Platform"/>
            <consortium name="The Broad Institute Genome Sequencing Center for Infectious Disease"/>
            <person name="Wu L."/>
            <person name="Ma J."/>
        </authorList>
    </citation>
    <scope>NUCLEOTIDE SEQUENCE [LARGE SCALE GENOMIC DNA]</scope>
    <source>
        <strain evidence="3">JCM 18126</strain>
    </source>
</reference>
<feature type="domain" description="DUF559" evidence="1">
    <location>
        <begin position="223"/>
        <end position="284"/>
    </location>
</feature>
<sequence length="291" mass="31709">MPHRSHLVDDLPRIFRGSDAVAHGALTRAQLRGPAVQRVVRGVYTRPGVRSTHLLRCEATGLLLPPDALLTGRSAATVRGVDLARWEDPVEVLVQEGTSRELPRGVVVRRATRMPAGDPWSTTALAPPLRMAFDLASRAQLPVAVSYLDAVVRAGLVDRAALGRWLDDVHDPGVRAARRAAELCDPRAESLPESVLRVACVLAGIRVVPQVVVRDRGRVVARVDLAVEGIRVAVEYDGGWHALREQLEVDRQRMRDLGEAGWEVVHVTASMLARPDEVVAAIRGAVQRASR</sequence>
<keyword evidence="3" id="KW-1185">Reference proteome</keyword>
<evidence type="ECO:0000313" key="3">
    <source>
        <dbReference type="Proteomes" id="UP001501195"/>
    </source>
</evidence>
<gene>
    <name evidence="2" type="ORF">GCM10023225_06990</name>
</gene>
<organism evidence="2 3">
    <name type="scientific">Kineococcus glutinatus</name>
    <dbReference type="NCBI Taxonomy" id="1070872"/>
    <lineage>
        <taxon>Bacteria</taxon>
        <taxon>Bacillati</taxon>
        <taxon>Actinomycetota</taxon>
        <taxon>Actinomycetes</taxon>
        <taxon>Kineosporiales</taxon>
        <taxon>Kineosporiaceae</taxon>
        <taxon>Kineococcus</taxon>
    </lineage>
</organism>
<accession>A0ABP9HBW1</accession>
<dbReference type="RefSeq" id="WP_345710954.1">
    <property type="nucleotide sequence ID" value="NZ_BAABIL010000080.1"/>
</dbReference>
<evidence type="ECO:0000259" key="1">
    <source>
        <dbReference type="Pfam" id="PF04480"/>
    </source>
</evidence>
<dbReference type="InterPro" id="IPR007569">
    <property type="entry name" value="DUF559"/>
</dbReference>
<proteinExistence type="predicted"/>
<name>A0ABP9HBW1_9ACTN</name>
<dbReference type="Proteomes" id="UP001501195">
    <property type="component" value="Unassembled WGS sequence"/>
</dbReference>
<dbReference type="EMBL" id="BAABIL010000080">
    <property type="protein sequence ID" value="GAA4966705.1"/>
    <property type="molecule type" value="Genomic_DNA"/>
</dbReference>
<dbReference type="InterPro" id="IPR011335">
    <property type="entry name" value="Restrct_endonuc-II-like"/>
</dbReference>
<evidence type="ECO:0000313" key="2">
    <source>
        <dbReference type="EMBL" id="GAA4966705.1"/>
    </source>
</evidence>
<comment type="caution">
    <text evidence="2">The sequence shown here is derived from an EMBL/GenBank/DDBJ whole genome shotgun (WGS) entry which is preliminary data.</text>
</comment>
<dbReference type="Pfam" id="PF04480">
    <property type="entry name" value="DUF559"/>
    <property type="match status" value="1"/>
</dbReference>